<reference evidence="2 3" key="1">
    <citation type="submission" date="2019-03" db="EMBL/GenBank/DDBJ databases">
        <authorList>
            <person name="Kim M.K.M."/>
        </authorList>
    </citation>
    <scope>NUCLEOTIDE SEQUENCE [LARGE SCALE GENOMIC DNA]</scope>
    <source>
        <strain evidence="2 3">17J68-12</strain>
    </source>
</reference>
<organism evidence="2 3">
    <name type="scientific">Flaviaesturariibacter flavus</name>
    <dbReference type="NCBI Taxonomy" id="2502780"/>
    <lineage>
        <taxon>Bacteria</taxon>
        <taxon>Pseudomonadati</taxon>
        <taxon>Bacteroidota</taxon>
        <taxon>Chitinophagia</taxon>
        <taxon>Chitinophagales</taxon>
        <taxon>Chitinophagaceae</taxon>
        <taxon>Flaviaestuariibacter</taxon>
    </lineage>
</organism>
<evidence type="ECO:0000313" key="2">
    <source>
        <dbReference type="EMBL" id="TCJ14136.1"/>
    </source>
</evidence>
<accession>A0A4R1BAW8</accession>
<keyword evidence="1" id="KW-0732">Signal</keyword>
<dbReference type="Proteomes" id="UP000295334">
    <property type="component" value="Unassembled WGS sequence"/>
</dbReference>
<dbReference type="RefSeq" id="WP_131448963.1">
    <property type="nucleotide sequence ID" value="NZ_SJZI01000042.1"/>
</dbReference>
<proteinExistence type="predicted"/>
<evidence type="ECO:0000256" key="1">
    <source>
        <dbReference type="SAM" id="SignalP"/>
    </source>
</evidence>
<dbReference type="OrthoDB" id="9839693at2"/>
<dbReference type="EMBL" id="SJZI01000042">
    <property type="protein sequence ID" value="TCJ14136.1"/>
    <property type="molecule type" value="Genomic_DNA"/>
</dbReference>
<evidence type="ECO:0000313" key="3">
    <source>
        <dbReference type="Proteomes" id="UP000295334"/>
    </source>
</evidence>
<protein>
    <submittedName>
        <fullName evidence="2">Uncharacterized protein</fullName>
    </submittedName>
</protein>
<name>A0A4R1BAW8_9BACT</name>
<feature type="signal peptide" evidence="1">
    <location>
        <begin position="1"/>
        <end position="18"/>
    </location>
</feature>
<feature type="chain" id="PRO_5020437010" evidence="1">
    <location>
        <begin position="19"/>
        <end position="161"/>
    </location>
</feature>
<sequence>MKVVLALLIVLSALPAGAQRLSLTDLIYVTDNRQDTASVFRYIRARGFNRRARTDDGNIVFLGDRDPGTKRFTEMVFVDLGGNEVKMVQYATRSTDNYAAIRRQVAEDGSFNALPGNNEGSGEVLETYSSREYLVHMETIGKATRYVISIRPKPNAKRRSS</sequence>
<keyword evidence="3" id="KW-1185">Reference proteome</keyword>
<comment type="caution">
    <text evidence="2">The sequence shown here is derived from an EMBL/GenBank/DDBJ whole genome shotgun (WGS) entry which is preliminary data.</text>
</comment>
<gene>
    <name evidence="2" type="ORF">EPD60_09000</name>
</gene>
<dbReference type="AlphaFoldDB" id="A0A4R1BAW8"/>